<dbReference type="OrthoDB" id="9805159at2"/>
<feature type="compositionally biased region" description="Low complexity" evidence="1">
    <location>
        <begin position="164"/>
        <end position="178"/>
    </location>
</feature>
<protein>
    <recommendedName>
        <fullName evidence="2">CBM20 domain-containing protein</fullName>
    </recommendedName>
</protein>
<keyword evidence="4" id="KW-1185">Reference proteome</keyword>
<sequence>MILRFTLPFRTAWGQRLVVCGSLPSLGQWDPTQALSLHYHSDSGLWSQEISLPAGELASVEYKYLLLDERDGGRYWEWGPNRHVQAAAGSFTQIVLTDFWRAPALPENELYTAAFTEALLRRPAPMAAPAPAVAARPCVSSCRPRGSSRCTSSACWAPMPPSGPGMRPRPCRCRMPTTRPGPPK</sequence>
<feature type="domain" description="CBM20" evidence="2">
    <location>
        <begin position="1"/>
        <end position="102"/>
    </location>
</feature>
<dbReference type="Proteomes" id="UP000197277">
    <property type="component" value="Unassembled WGS sequence"/>
</dbReference>
<dbReference type="RefSeq" id="WP_088463798.1">
    <property type="nucleotide sequence ID" value="NZ_NIRR01000008.1"/>
</dbReference>
<dbReference type="InterPro" id="IPR013783">
    <property type="entry name" value="Ig-like_fold"/>
</dbReference>
<feature type="region of interest" description="Disordered" evidence="1">
    <location>
        <begin position="161"/>
        <end position="184"/>
    </location>
</feature>
<dbReference type="SUPFAM" id="SSF49452">
    <property type="entry name" value="Starch-binding domain-like"/>
    <property type="match status" value="1"/>
</dbReference>
<dbReference type="InterPro" id="IPR002044">
    <property type="entry name" value="CBM20"/>
</dbReference>
<dbReference type="PANTHER" id="PTHR15048">
    <property type="entry name" value="STARCH-BINDING DOMAIN-CONTAINING PROTEIN 1"/>
    <property type="match status" value="1"/>
</dbReference>
<organism evidence="3 4">
    <name type="scientific">Hymenobacter amundsenii</name>
    <dbReference type="NCBI Taxonomy" id="2006685"/>
    <lineage>
        <taxon>Bacteria</taxon>
        <taxon>Pseudomonadati</taxon>
        <taxon>Bacteroidota</taxon>
        <taxon>Cytophagia</taxon>
        <taxon>Cytophagales</taxon>
        <taxon>Hymenobacteraceae</taxon>
        <taxon>Hymenobacter</taxon>
    </lineage>
</organism>
<accession>A0A246FM39</accession>
<dbReference type="SMART" id="SM01065">
    <property type="entry name" value="CBM_2"/>
    <property type="match status" value="1"/>
</dbReference>
<comment type="caution">
    <text evidence="3">The sequence shown here is derived from an EMBL/GenBank/DDBJ whole genome shotgun (WGS) entry which is preliminary data.</text>
</comment>
<reference evidence="3 4" key="1">
    <citation type="submission" date="2017-06" db="EMBL/GenBank/DDBJ databases">
        <title>Hymenobacter amundsenii sp. nov. isolated from regoliths in Antarctica.</title>
        <authorList>
            <person name="Sedlacek I."/>
            <person name="Kralova S."/>
            <person name="Pantucek R."/>
            <person name="Svec P."/>
            <person name="Holochova P."/>
            <person name="Stankova E."/>
            <person name="Vrbovska V."/>
            <person name="Busse H.-J."/>
        </authorList>
    </citation>
    <scope>NUCLEOTIDE SEQUENCE [LARGE SCALE GENOMIC DNA]</scope>
    <source>
        <strain evidence="3 4">CCM 8682</strain>
    </source>
</reference>
<dbReference type="GO" id="GO:2001070">
    <property type="term" value="F:starch binding"/>
    <property type="evidence" value="ECO:0007669"/>
    <property type="project" value="InterPro"/>
</dbReference>
<dbReference type="PANTHER" id="PTHR15048:SF0">
    <property type="entry name" value="STARCH-BINDING DOMAIN-CONTAINING PROTEIN 1"/>
    <property type="match status" value="1"/>
</dbReference>
<gene>
    <name evidence="3" type="ORF">CDA63_07330</name>
</gene>
<dbReference type="GO" id="GO:0016020">
    <property type="term" value="C:membrane"/>
    <property type="evidence" value="ECO:0007669"/>
    <property type="project" value="TreeGrafter"/>
</dbReference>
<dbReference type="EMBL" id="NIRR01000008">
    <property type="protein sequence ID" value="OWP63792.1"/>
    <property type="molecule type" value="Genomic_DNA"/>
</dbReference>
<name>A0A246FM39_9BACT</name>
<dbReference type="Pfam" id="PF00686">
    <property type="entry name" value="CBM_20"/>
    <property type="match status" value="1"/>
</dbReference>
<dbReference type="Gene3D" id="2.60.40.10">
    <property type="entry name" value="Immunoglobulins"/>
    <property type="match status" value="1"/>
</dbReference>
<dbReference type="AlphaFoldDB" id="A0A246FM39"/>
<dbReference type="PROSITE" id="PS51166">
    <property type="entry name" value="CBM20"/>
    <property type="match status" value="1"/>
</dbReference>
<dbReference type="CDD" id="cd05467">
    <property type="entry name" value="CBM20"/>
    <property type="match status" value="1"/>
</dbReference>
<evidence type="ECO:0000256" key="1">
    <source>
        <dbReference type="SAM" id="MobiDB-lite"/>
    </source>
</evidence>
<evidence type="ECO:0000313" key="3">
    <source>
        <dbReference type="EMBL" id="OWP63792.1"/>
    </source>
</evidence>
<evidence type="ECO:0000259" key="2">
    <source>
        <dbReference type="PROSITE" id="PS51166"/>
    </source>
</evidence>
<dbReference type="InterPro" id="IPR013784">
    <property type="entry name" value="Carb-bd-like_fold"/>
</dbReference>
<evidence type="ECO:0000313" key="4">
    <source>
        <dbReference type="Proteomes" id="UP000197277"/>
    </source>
</evidence>
<proteinExistence type="predicted"/>